<evidence type="ECO:0000313" key="2">
    <source>
        <dbReference type="Proteomes" id="UP001352852"/>
    </source>
</evidence>
<proteinExistence type="predicted"/>
<name>A0ABU7DBT4_9TELE</name>
<dbReference type="EMBL" id="JAHUTJ010019293">
    <property type="protein sequence ID" value="MED6271940.1"/>
    <property type="molecule type" value="Genomic_DNA"/>
</dbReference>
<protein>
    <submittedName>
        <fullName evidence="1">Uncharacterized protein</fullName>
    </submittedName>
</protein>
<evidence type="ECO:0000313" key="1">
    <source>
        <dbReference type="EMBL" id="MED6271940.1"/>
    </source>
</evidence>
<sequence length="101" mass="11660">MPLGVFVAPCTDSMHHCVETICLMMQVWSFPGRVLWLSCFANMLQLLLVSHQELYCYLCEILECMVTLSSLPDFLFRGIMFVYPYIQGLDNKTETPGFRPQ</sequence>
<dbReference type="Proteomes" id="UP001352852">
    <property type="component" value="Unassembled WGS sequence"/>
</dbReference>
<organism evidence="1 2">
    <name type="scientific">Characodon lateralis</name>
    <dbReference type="NCBI Taxonomy" id="208331"/>
    <lineage>
        <taxon>Eukaryota</taxon>
        <taxon>Metazoa</taxon>
        <taxon>Chordata</taxon>
        <taxon>Craniata</taxon>
        <taxon>Vertebrata</taxon>
        <taxon>Euteleostomi</taxon>
        <taxon>Actinopterygii</taxon>
        <taxon>Neopterygii</taxon>
        <taxon>Teleostei</taxon>
        <taxon>Neoteleostei</taxon>
        <taxon>Acanthomorphata</taxon>
        <taxon>Ovalentaria</taxon>
        <taxon>Atherinomorphae</taxon>
        <taxon>Cyprinodontiformes</taxon>
        <taxon>Goodeidae</taxon>
        <taxon>Characodon</taxon>
    </lineage>
</organism>
<comment type="caution">
    <text evidence="1">The sequence shown here is derived from an EMBL/GenBank/DDBJ whole genome shotgun (WGS) entry which is preliminary data.</text>
</comment>
<accession>A0ABU7DBT4</accession>
<reference evidence="1 2" key="1">
    <citation type="submission" date="2021-06" db="EMBL/GenBank/DDBJ databases">
        <authorList>
            <person name="Palmer J.M."/>
        </authorList>
    </citation>
    <scope>NUCLEOTIDE SEQUENCE [LARGE SCALE GENOMIC DNA]</scope>
    <source>
        <strain evidence="1 2">CL_MEX2019</strain>
        <tissue evidence="1">Muscle</tissue>
    </source>
</reference>
<gene>
    <name evidence="1" type="ORF">CHARACLAT_025295</name>
</gene>
<keyword evidence="2" id="KW-1185">Reference proteome</keyword>